<sequence length="391" mass="43063">MFSTIDPSLLLQFLADRTCICTNAVFKEELTGCVAANCTAKEILTTLNVTNTECGVPVRDMTRPSIIVPSVGYIVLLFLAARIYTRLVIVPGSKLGWDDWTILALGAVMVAVNAGSILLGQAGLGKDIWTLEFDKITQILKIYYIQELLYVTAITLTKICFLLFYLRIFPNSGVRWIVQTTAGVVICYGIAFFFAFTFQCSPIDFNWVGWDGEHQGSCVDKNALVLASAAINIVFDLWVIALPIPTLLHLQTSTLLKFQIVFMFSIGFLVTGVSIYRMVMLKEFSTSSNPTWDNAPGGYWSIVEVDVGVFILCLPSVRALLRRFFPSVFGSTNEDTGSSSQTPKPRKPGRTAPSGDPLHNTSFVQLIDVNHDGESANHYGTGRTKSFGEES</sequence>
<evidence type="ECO:0000256" key="14">
    <source>
        <dbReference type="SAM" id="MobiDB-lite"/>
    </source>
</evidence>
<dbReference type="InterPro" id="IPR008427">
    <property type="entry name" value="Extracellular_membr_CFEM_dom"/>
</dbReference>
<keyword evidence="12" id="KW-0449">Lipoprotein</keyword>
<evidence type="ECO:0000259" key="16">
    <source>
        <dbReference type="Pfam" id="PF05730"/>
    </source>
</evidence>
<dbReference type="GeneID" id="63795250"/>
<keyword evidence="6" id="KW-0325">Glycoprotein</keyword>
<keyword evidence="7 15" id="KW-0812">Transmembrane</keyword>
<dbReference type="PANTHER" id="PTHR33048">
    <property type="entry name" value="PTH11-LIKE INTEGRAL MEMBRANE PROTEIN (AFU_ORTHOLOGUE AFUA_5G11245)"/>
    <property type="match status" value="1"/>
</dbReference>
<accession>A0A364L2I4</accession>
<keyword evidence="11" id="KW-1015">Disulfide bond</keyword>
<dbReference type="Pfam" id="PF20684">
    <property type="entry name" value="Fung_rhodopsin"/>
    <property type="match status" value="1"/>
</dbReference>
<keyword evidence="10 15" id="KW-0472">Membrane</keyword>
<keyword evidence="19" id="KW-1185">Reference proteome</keyword>
<evidence type="ECO:0000256" key="4">
    <source>
        <dbReference type="ARBA" id="ARBA00010031"/>
    </source>
</evidence>
<keyword evidence="6" id="KW-0336">GPI-anchor</keyword>
<feature type="transmembrane region" description="Helical" evidence="15">
    <location>
        <begin position="299"/>
        <end position="321"/>
    </location>
</feature>
<evidence type="ECO:0000256" key="1">
    <source>
        <dbReference type="ARBA" id="ARBA00004141"/>
    </source>
</evidence>
<dbReference type="PANTHER" id="PTHR33048:SF143">
    <property type="entry name" value="EXTRACELLULAR MEMBRANE PROTEIN CFEM DOMAIN-CONTAINING PROTEIN-RELATED"/>
    <property type="match status" value="1"/>
</dbReference>
<dbReference type="InterPro" id="IPR049326">
    <property type="entry name" value="Rhodopsin_dom_fungi"/>
</dbReference>
<dbReference type="RefSeq" id="XP_040734538.1">
    <property type="nucleotide sequence ID" value="XM_040878576.1"/>
</dbReference>
<feature type="domain" description="CFEM" evidence="16">
    <location>
        <begin position="15"/>
        <end position="54"/>
    </location>
</feature>
<evidence type="ECO:0000256" key="3">
    <source>
        <dbReference type="ARBA" id="ARBA00004613"/>
    </source>
</evidence>
<gene>
    <name evidence="18" type="ORF">BHQ10_006034</name>
</gene>
<dbReference type="Proteomes" id="UP000249363">
    <property type="component" value="Unassembled WGS sequence"/>
</dbReference>
<dbReference type="OrthoDB" id="2496787at2759"/>
<name>A0A364L2I4_TALAM</name>
<evidence type="ECO:0000256" key="10">
    <source>
        <dbReference type="ARBA" id="ARBA00023136"/>
    </source>
</evidence>
<evidence type="ECO:0000313" key="19">
    <source>
        <dbReference type="Proteomes" id="UP000249363"/>
    </source>
</evidence>
<feature type="transmembrane region" description="Helical" evidence="15">
    <location>
        <begin position="176"/>
        <end position="198"/>
    </location>
</feature>
<feature type="transmembrane region" description="Helical" evidence="15">
    <location>
        <begin position="223"/>
        <end position="248"/>
    </location>
</feature>
<protein>
    <submittedName>
        <fullName evidence="18">Uncharacterized protein</fullName>
    </submittedName>
</protein>
<comment type="similarity">
    <text evidence="13">Belongs to the SAT4 family.</text>
</comment>
<evidence type="ECO:0000256" key="13">
    <source>
        <dbReference type="ARBA" id="ARBA00038359"/>
    </source>
</evidence>
<evidence type="ECO:0000256" key="6">
    <source>
        <dbReference type="ARBA" id="ARBA00022622"/>
    </source>
</evidence>
<keyword evidence="5" id="KW-0964">Secreted</keyword>
<feature type="transmembrane region" description="Helical" evidence="15">
    <location>
        <begin position="101"/>
        <end position="122"/>
    </location>
</feature>
<evidence type="ECO:0000256" key="12">
    <source>
        <dbReference type="ARBA" id="ARBA00023288"/>
    </source>
</evidence>
<dbReference type="Pfam" id="PF05730">
    <property type="entry name" value="CFEM"/>
    <property type="match status" value="1"/>
</dbReference>
<feature type="domain" description="Rhodopsin" evidence="17">
    <location>
        <begin position="81"/>
        <end position="323"/>
    </location>
</feature>
<dbReference type="EMBL" id="MIKG01000011">
    <property type="protein sequence ID" value="RAO70022.1"/>
    <property type="molecule type" value="Genomic_DNA"/>
</dbReference>
<evidence type="ECO:0000256" key="15">
    <source>
        <dbReference type="SAM" id="Phobius"/>
    </source>
</evidence>
<evidence type="ECO:0000256" key="9">
    <source>
        <dbReference type="ARBA" id="ARBA00022989"/>
    </source>
</evidence>
<feature type="transmembrane region" description="Helical" evidence="15">
    <location>
        <begin position="260"/>
        <end position="279"/>
    </location>
</feature>
<evidence type="ECO:0000256" key="7">
    <source>
        <dbReference type="ARBA" id="ARBA00022692"/>
    </source>
</evidence>
<feature type="transmembrane region" description="Helical" evidence="15">
    <location>
        <begin position="142"/>
        <end position="164"/>
    </location>
</feature>
<evidence type="ECO:0000259" key="17">
    <source>
        <dbReference type="Pfam" id="PF20684"/>
    </source>
</evidence>
<evidence type="ECO:0000256" key="8">
    <source>
        <dbReference type="ARBA" id="ARBA00022729"/>
    </source>
</evidence>
<dbReference type="STRING" id="1196081.A0A364L2I4"/>
<feature type="transmembrane region" description="Helical" evidence="15">
    <location>
        <begin position="66"/>
        <end position="89"/>
    </location>
</feature>
<feature type="region of interest" description="Disordered" evidence="14">
    <location>
        <begin position="331"/>
        <end position="360"/>
    </location>
</feature>
<feature type="compositionally biased region" description="Polar residues" evidence="14">
    <location>
        <begin position="331"/>
        <end position="343"/>
    </location>
</feature>
<comment type="subcellular location">
    <subcellularLocation>
        <location evidence="2">Membrane</location>
        <topology evidence="2">Lipid-anchor</topology>
        <topology evidence="2">GPI-anchor</topology>
    </subcellularLocation>
    <subcellularLocation>
        <location evidence="1">Membrane</location>
        <topology evidence="1">Multi-pass membrane protein</topology>
    </subcellularLocation>
    <subcellularLocation>
        <location evidence="3">Secreted</location>
    </subcellularLocation>
</comment>
<dbReference type="InterPro" id="IPR052337">
    <property type="entry name" value="SAT4-like"/>
</dbReference>
<evidence type="ECO:0000256" key="2">
    <source>
        <dbReference type="ARBA" id="ARBA00004589"/>
    </source>
</evidence>
<evidence type="ECO:0000313" key="18">
    <source>
        <dbReference type="EMBL" id="RAO70022.1"/>
    </source>
</evidence>
<evidence type="ECO:0000256" key="11">
    <source>
        <dbReference type="ARBA" id="ARBA00023157"/>
    </source>
</evidence>
<organism evidence="18 19">
    <name type="scientific">Talaromyces amestolkiae</name>
    <dbReference type="NCBI Taxonomy" id="1196081"/>
    <lineage>
        <taxon>Eukaryota</taxon>
        <taxon>Fungi</taxon>
        <taxon>Dikarya</taxon>
        <taxon>Ascomycota</taxon>
        <taxon>Pezizomycotina</taxon>
        <taxon>Eurotiomycetes</taxon>
        <taxon>Eurotiomycetidae</taxon>
        <taxon>Eurotiales</taxon>
        <taxon>Trichocomaceae</taxon>
        <taxon>Talaromyces</taxon>
        <taxon>Talaromyces sect. Talaromyces</taxon>
    </lineage>
</organism>
<dbReference type="AlphaFoldDB" id="A0A364L2I4"/>
<dbReference type="GO" id="GO:0098552">
    <property type="term" value="C:side of membrane"/>
    <property type="evidence" value="ECO:0007669"/>
    <property type="project" value="UniProtKB-KW"/>
</dbReference>
<reference evidence="18 19" key="1">
    <citation type="journal article" date="2017" name="Biotechnol. Biofuels">
        <title>Differential beta-glucosidase expression as a function of carbon source availability in Talaromyces amestolkiae: a genomic and proteomic approach.</title>
        <authorList>
            <person name="de Eugenio L.I."/>
            <person name="Mendez-Liter J.A."/>
            <person name="Nieto-Dominguez M."/>
            <person name="Alonso L."/>
            <person name="Gil-Munoz J."/>
            <person name="Barriuso J."/>
            <person name="Prieto A."/>
            <person name="Martinez M.J."/>
        </authorList>
    </citation>
    <scope>NUCLEOTIDE SEQUENCE [LARGE SCALE GENOMIC DNA]</scope>
    <source>
        <strain evidence="18 19">CIB</strain>
    </source>
</reference>
<dbReference type="GO" id="GO:0005576">
    <property type="term" value="C:extracellular region"/>
    <property type="evidence" value="ECO:0007669"/>
    <property type="project" value="UniProtKB-SubCell"/>
</dbReference>
<proteinExistence type="inferred from homology"/>
<evidence type="ECO:0000256" key="5">
    <source>
        <dbReference type="ARBA" id="ARBA00022525"/>
    </source>
</evidence>
<keyword evidence="8" id="KW-0732">Signal</keyword>
<comment type="similarity">
    <text evidence="4">Belongs to the RBT5 family.</text>
</comment>
<keyword evidence="9 15" id="KW-1133">Transmembrane helix</keyword>
<comment type="caution">
    <text evidence="18">The sequence shown here is derived from an EMBL/GenBank/DDBJ whole genome shotgun (WGS) entry which is preliminary data.</text>
</comment>